<feature type="region of interest" description="Disordered" evidence="10">
    <location>
        <begin position="645"/>
        <end position="692"/>
    </location>
</feature>
<dbReference type="GO" id="GO:0016175">
    <property type="term" value="F:superoxide-generating NAD(P)H oxidase activity"/>
    <property type="evidence" value="ECO:0000318"/>
    <property type="project" value="GO_Central"/>
</dbReference>
<feature type="compositionally biased region" description="Basic residues" evidence="10">
    <location>
        <begin position="784"/>
        <end position="795"/>
    </location>
</feature>
<dbReference type="AlphaFoldDB" id="A0A7M7PP62"/>
<dbReference type="GO" id="GO:0005886">
    <property type="term" value="C:plasma membrane"/>
    <property type="evidence" value="ECO:0000318"/>
    <property type="project" value="GO_Central"/>
</dbReference>
<dbReference type="Pfam" id="PF08030">
    <property type="entry name" value="NAD_binding_6"/>
    <property type="match status" value="1"/>
</dbReference>
<feature type="domain" description="EF-hand" evidence="12">
    <location>
        <begin position="68"/>
        <end position="103"/>
    </location>
</feature>
<proteinExistence type="predicted"/>
<dbReference type="SUPFAM" id="SSF52343">
    <property type="entry name" value="Ferredoxin reductase-like, C-terminal NADP-linked domain"/>
    <property type="match status" value="1"/>
</dbReference>
<keyword evidence="15" id="KW-1185">Reference proteome</keyword>
<keyword evidence="5" id="KW-0106">Calcium</keyword>
<feature type="transmembrane region" description="Helical" evidence="11">
    <location>
        <begin position="229"/>
        <end position="249"/>
    </location>
</feature>
<dbReference type="InterPro" id="IPR017927">
    <property type="entry name" value="FAD-bd_FR_type"/>
</dbReference>
<feature type="region of interest" description="Disordered" evidence="10">
    <location>
        <begin position="721"/>
        <end position="795"/>
    </location>
</feature>
<feature type="transmembrane region" description="Helical" evidence="11">
    <location>
        <begin position="367"/>
        <end position="388"/>
    </location>
</feature>
<evidence type="ECO:0000259" key="12">
    <source>
        <dbReference type="PROSITE" id="PS50222"/>
    </source>
</evidence>
<dbReference type="InParanoid" id="A0A7M7PP62"/>
<dbReference type="SUPFAM" id="SSF47473">
    <property type="entry name" value="EF-hand"/>
    <property type="match status" value="1"/>
</dbReference>
<dbReference type="InterPro" id="IPR050369">
    <property type="entry name" value="RBOH/FRE"/>
</dbReference>
<keyword evidence="3 11" id="KW-0812">Transmembrane</keyword>
<feature type="compositionally biased region" description="Basic and acidic residues" evidence="10">
    <location>
        <begin position="9"/>
        <end position="33"/>
    </location>
</feature>
<dbReference type="Pfam" id="PF01794">
    <property type="entry name" value="Ferric_reduct"/>
    <property type="match status" value="1"/>
</dbReference>
<name>A0A7M7PP62_STRPU</name>
<dbReference type="GO" id="GO:0005509">
    <property type="term" value="F:calcium ion binding"/>
    <property type="evidence" value="ECO:0007669"/>
    <property type="project" value="InterPro"/>
</dbReference>
<dbReference type="FunFam" id="3.40.50.80:FF:000012">
    <property type="entry name" value="NADPH oxidase, isoform B"/>
    <property type="match status" value="1"/>
</dbReference>
<dbReference type="PROSITE" id="PS00018">
    <property type="entry name" value="EF_HAND_1"/>
    <property type="match status" value="3"/>
</dbReference>
<sequence length="1015" mass="114178">MNPRQAWEVSKDPEGRETCELDNHRSDMTKSQERDEKWLAKLEKRFNAIAGDDNQIDLEEFKSALNVKKSFFAERFFELIDTDQSGSISLKELIGALRLLVNGTEQEKLHFLFQVYDADGSGFIDFDELKTVLHSCTAESALTLSDETLTELTEILFDDADVDGDGEVSFEELSEQLQRYPGITANLSISAAEWLNPQTSDDDPTKKHQPESATSTCCSYHTLRNHFSVITFAAVFVMINAGLAAWGAYEGYQSIDDERHPVALCIARSTGRCLSFNCCFVLVLMLRKLLTQLRNTFLMSVLPLDQHVTIHKVVGVLILILTIIHVAGHLTNIGLIYHAEMLNETTLTEIITRPVPGVGLVESACNITGLVLVVVLVVMILCSLPFIRRNGYFKVFYWTHQLCIIFWCLLVIHSKYFWMWFIVPGMIYIAERFLRLRMYRRARFGIIHIQEGYVLPANVVHLVIQRPANFKFHAGEYIYVNIPSIASHEWHPFTISSAPEQLEFLSLHIRCLGHWTKRLYDVFKERELAQLRESEPDPCDIDNDVITTCLNHRNMDKPLDVVAEVCSTKTTPSGSPSRQRDTPLDSPLRKTGQGSPQKASGRKRNISGEMNSGFEPESPIDAEATKTTLVDGTPCNSHRKDDVLSEQMSESLQRVKLPGIVNTSDSTSKTDEPPVRDGGSPSHVTAVDERTTESRFVKGKGFQLKHLNSLESIDIQDAMRSSIPASNGHGTALDTTASDPPQGDTTEVPPVMIKRTDSSLSRRLFTKKLNDNVGRKSGPPLSKKNSRKKLRRNHTLHSLDVARSLGGAPHTGMEVILDGPYGAPAQHIMEAEHAVLIGAGIGITPFASILQSIHERYKAAKKHCPNCHHAWVADAATILKTKKVDFFWINRQQLSFEWFISLLNAIEMEQAEIPVAGRFLDIHLYMTSALSPSDMKAIGLHVALDLIHKKNKRDTITGLMTRTQPGRPNWEEVFQNLKRQEKGRITVFFCGSPALGKIIRTKCLKYQMDFRKENF</sequence>
<dbReference type="KEGG" id="spu:752031"/>
<dbReference type="SFLD" id="SFLDG01169">
    <property type="entry name" value="NADPH_oxidase_subgroup_(NOX)"/>
    <property type="match status" value="1"/>
</dbReference>
<dbReference type="PROSITE" id="PS50222">
    <property type="entry name" value="EF_HAND_2"/>
    <property type="match status" value="3"/>
</dbReference>
<keyword evidence="4" id="KW-0274">FAD</keyword>
<dbReference type="OMA" id="TMHAGAH"/>
<dbReference type="Proteomes" id="UP000007110">
    <property type="component" value="Unassembled WGS sequence"/>
</dbReference>
<keyword evidence="2" id="KW-0285">Flavoprotein</keyword>
<dbReference type="InterPro" id="IPR002048">
    <property type="entry name" value="EF_hand_dom"/>
</dbReference>
<dbReference type="GeneID" id="752031"/>
<evidence type="ECO:0000256" key="11">
    <source>
        <dbReference type="SAM" id="Phobius"/>
    </source>
</evidence>
<dbReference type="InterPro" id="IPR013121">
    <property type="entry name" value="Fe_red_NAD-bd_6"/>
</dbReference>
<evidence type="ECO:0000256" key="1">
    <source>
        <dbReference type="ARBA" id="ARBA00004141"/>
    </source>
</evidence>
<dbReference type="Gene3D" id="3.40.50.80">
    <property type="entry name" value="Nucleotide-binding domain of ferredoxin-NADP reductase (FNR) module"/>
    <property type="match status" value="1"/>
</dbReference>
<feature type="domain" description="EF-hand" evidence="12">
    <location>
        <begin position="148"/>
        <end position="183"/>
    </location>
</feature>
<dbReference type="Gene3D" id="2.40.30.10">
    <property type="entry name" value="Translation factors"/>
    <property type="match status" value="1"/>
</dbReference>
<feature type="compositionally biased region" description="Polar residues" evidence="10">
    <location>
        <begin position="723"/>
        <end position="745"/>
    </location>
</feature>
<dbReference type="OrthoDB" id="167398at2759"/>
<keyword evidence="7 11" id="KW-1133">Transmembrane helix</keyword>
<feature type="domain" description="EF-hand" evidence="12">
    <location>
        <begin position="104"/>
        <end position="139"/>
    </location>
</feature>
<dbReference type="CDD" id="cd06186">
    <property type="entry name" value="NOX_Duox_like_FAD_NADP"/>
    <property type="match status" value="2"/>
</dbReference>
<evidence type="ECO:0000256" key="7">
    <source>
        <dbReference type="ARBA" id="ARBA00022989"/>
    </source>
</evidence>
<dbReference type="InterPro" id="IPR018247">
    <property type="entry name" value="EF_Hand_1_Ca_BS"/>
</dbReference>
<dbReference type="RefSeq" id="XP_030852378.1">
    <property type="nucleotide sequence ID" value="XM_030996518.1"/>
</dbReference>
<evidence type="ECO:0000259" key="13">
    <source>
        <dbReference type="PROSITE" id="PS51384"/>
    </source>
</evidence>
<reference evidence="15" key="1">
    <citation type="submission" date="2015-02" db="EMBL/GenBank/DDBJ databases">
        <title>Genome sequencing for Strongylocentrotus purpuratus.</title>
        <authorList>
            <person name="Murali S."/>
            <person name="Liu Y."/>
            <person name="Vee V."/>
            <person name="English A."/>
            <person name="Wang M."/>
            <person name="Skinner E."/>
            <person name="Han Y."/>
            <person name="Muzny D.M."/>
            <person name="Worley K.C."/>
            <person name="Gibbs R.A."/>
        </authorList>
    </citation>
    <scope>NUCLEOTIDE SEQUENCE</scope>
</reference>
<evidence type="ECO:0000256" key="10">
    <source>
        <dbReference type="SAM" id="MobiDB-lite"/>
    </source>
</evidence>
<organism evidence="14 15">
    <name type="scientific">Strongylocentrotus purpuratus</name>
    <name type="common">Purple sea urchin</name>
    <dbReference type="NCBI Taxonomy" id="7668"/>
    <lineage>
        <taxon>Eukaryota</taxon>
        <taxon>Metazoa</taxon>
        <taxon>Echinodermata</taxon>
        <taxon>Eleutherozoa</taxon>
        <taxon>Echinozoa</taxon>
        <taxon>Echinoidea</taxon>
        <taxon>Euechinoidea</taxon>
        <taxon>Echinacea</taxon>
        <taxon>Camarodonta</taxon>
        <taxon>Echinidea</taxon>
        <taxon>Strongylocentrotidae</taxon>
        <taxon>Strongylocentrotus</taxon>
    </lineage>
</organism>
<keyword evidence="8" id="KW-0560">Oxidoreductase</keyword>
<evidence type="ECO:0000256" key="8">
    <source>
        <dbReference type="ARBA" id="ARBA00023002"/>
    </source>
</evidence>
<evidence type="ECO:0000256" key="6">
    <source>
        <dbReference type="ARBA" id="ARBA00022857"/>
    </source>
</evidence>
<feature type="domain" description="FAD-binding FR-type" evidence="13">
    <location>
        <begin position="439"/>
        <end position="579"/>
    </location>
</feature>
<feature type="compositionally biased region" description="Polar residues" evidence="10">
    <location>
        <begin position="567"/>
        <end position="577"/>
    </location>
</feature>
<dbReference type="SFLD" id="SFLDS00052">
    <property type="entry name" value="Ferric_Reductase_Domain"/>
    <property type="match status" value="1"/>
</dbReference>
<dbReference type="InterPro" id="IPR017938">
    <property type="entry name" value="Riboflavin_synthase-like_b-brl"/>
</dbReference>
<dbReference type="InterPro" id="IPR011992">
    <property type="entry name" value="EF-hand-dom_pair"/>
</dbReference>
<reference evidence="14" key="2">
    <citation type="submission" date="2021-01" db="UniProtKB">
        <authorList>
            <consortium name="EnsemblMetazoa"/>
        </authorList>
    </citation>
    <scope>IDENTIFICATION</scope>
</reference>
<keyword evidence="6" id="KW-0521">NADP</keyword>
<evidence type="ECO:0008006" key="16">
    <source>
        <dbReference type="Google" id="ProtNLM"/>
    </source>
</evidence>
<dbReference type="GO" id="GO:0042554">
    <property type="term" value="P:superoxide anion generation"/>
    <property type="evidence" value="ECO:0000318"/>
    <property type="project" value="GO_Central"/>
</dbReference>
<evidence type="ECO:0000256" key="9">
    <source>
        <dbReference type="ARBA" id="ARBA00023136"/>
    </source>
</evidence>
<accession>A0A7M7PP62</accession>
<evidence type="ECO:0000256" key="2">
    <source>
        <dbReference type="ARBA" id="ARBA00022630"/>
    </source>
</evidence>
<dbReference type="Gene3D" id="1.10.238.10">
    <property type="entry name" value="EF-hand"/>
    <property type="match status" value="1"/>
</dbReference>
<feature type="transmembrane region" description="Helical" evidence="11">
    <location>
        <begin position="269"/>
        <end position="290"/>
    </location>
</feature>
<dbReference type="Pfam" id="PF08022">
    <property type="entry name" value="FAD_binding_8"/>
    <property type="match status" value="1"/>
</dbReference>
<comment type="subcellular location">
    <subcellularLocation>
        <location evidence="1">Membrane</location>
        <topology evidence="1">Multi-pass membrane protein</topology>
    </subcellularLocation>
</comment>
<dbReference type="InterPro" id="IPR013130">
    <property type="entry name" value="Fe3_Rdtase_TM_dom"/>
</dbReference>
<dbReference type="EnsemblMetazoa" id="XM_030996518">
    <property type="protein sequence ID" value="XP_030852378"/>
    <property type="gene ID" value="LOC752031"/>
</dbReference>
<evidence type="ECO:0000313" key="14">
    <source>
        <dbReference type="EnsemblMetazoa" id="XP_030852378"/>
    </source>
</evidence>
<evidence type="ECO:0000256" key="3">
    <source>
        <dbReference type="ARBA" id="ARBA00022692"/>
    </source>
</evidence>
<dbReference type="InterPro" id="IPR039261">
    <property type="entry name" value="FNR_nucleotide-bd"/>
</dbReference>
<feature type="region of interest" description="Disordered" evidence="10">
    <location>
        <begin position="1"/>
        <end position="33"/>
    </location>
</feature>
<evidence type="ECO:0000256" key="5">
    <source>
        <dbReference type="ARBA" id="ARBA00022837"/>
    </source>
</evidence>
<dbReference type="Pfam" id="PF13202">
    <property type="entry name" value="EF-hand_5"/>
    <property type="match status" value="1"/>
</dbReference>
<dbReference type="SMART" id="SM00054">
    <property type="entry name" value="EFh"/>
    <property type="match status" value="3"/>
</dbReference>
<evidence type="ECO:0000313" key="15">
    <source>
        <dbReference type="Proteomes" id="UP000007110"/>
    </source>
</evidence>
<dbReference type="GO" id="GO:0043020">
    <property type="term" value="C:NADPH oxidase complex"/>
    <property type="evidence" value="ECO:0000318"/>
    <property type="project" value="GO_Central"/>
</dbReference>
<dbReference type="PANTHER" id="PTHR11972">
    <property type="entry name" value="NADPH OXIDASE"/>
    <property type="match status" value="1"/>
</dbReference>
<dbReference type="PROSITE" id="PS51384">
    <property type="entry name" value="FAD_FR"/>
    <property type="match status" value="1"/>
</dbReference>
<dbReference type="PANTHER" id="PTHR11972:SF58">
    <property type="entry name" value="NADPH OXIDASE 5"/>
    <property type="match status" value="1"/>
</dbReference>
<dbReference type="InterPro" id="IPR013112">
    <property type="entry name" value="FAD-bd_8"/>
</dbReference>
<feature type="transmembrane region" description="Helical" evidence="11">
    <location>
        <begin position="313"/>
        <end position="337"/>
    </location>
</feature>
<dbReference type="SUPFAM" id="SSF63380">
    <property type="entry name" value="Riboflavin synthase domain-like"/>
    <property type="match status" value="1"/>
</dbReference>
<dbReference type="FunFam" id="2.40.30.10:FF:000056">
    <property type="entry name" value="NADPH oxidase 5"/>
    <property type="match status" value="1"/>
</dbReference>
<dbReference type="Pfam" id="PF13499">
    <property type="entry name" value="EF-hand_7"/>
    <property type="match status" value="1"/>
</dbReference>
<protein>
    <recommendedName>
        <fullName evidence="16">NADPH oxidase 5</fullName>
    </recommendedName>
</protein>
<evidence type="ECO:0000256" key="4">
    <source>
        <dbReference type="ARBA" id="ARBA00022827"/>
    </source>
</evidence>
<feature type="region of interest" description="Disordered" evidence="10">
    <location>
        <begin position="567"/>
        <end position="620"/>
    </location>
</feature>
<dbReference type="CDD" id="cd00051">
    <property type="entry name" value="EFh"/>
    <property type="match status" value="2"/>
</dbReference>
<keyword evidence="9 11" id="KW-0472">Membrane</keyword>
<dbReference type="GO" id="GO:0006952">
    <property type="term" value="P:defense response"/>
    <property type="evidence" value="ECO:0000318"/>
    <property type="project" value="GO_Central"/>
</dbReference>
<feature type="transmembrane region" description="Helical" evidence="11">
    <location>
        <begin position="418"/>
        <end position="434"/>
    </location>
</feature>